<dbReference type="InterPro" id="IPR001509">
    <property type="entry name" value="Epimerase_deHydtase"/>
</dbReference>
<dbReference type="GO" id="GO:0005737">
    <property type="term" value="C:cytoplasm"/>
    <property type="evidence" value="ECO:0007669"/>
    <property type="project" value="TreeGrafter"/>
</dbReference>
<dbReference type="PANTHER" id="PTHR43078">
    <property type="entry name" value="UDP-GLUCURONIC ACID DECARBOXYLASE-RELATED"/>
    <property type="match status" value="1"/>
</dbReference>
<dbReference type="Gene3D" id="3.40.50.720">
    <property type="entry name" value="NAD(P)-binding Rossmann-like Domain"/>
    <property type="match status" value="1"/>
</dbReference>
<evidence type="ECO:0000256" key="1">
    <source>
        <dbReference type="ARBA" id="ARBA00001911"/>
    </source>
</evidence>
<dbReference type="PANTHER" id="PTHR43078:SF6">
    <property type="entry name" value="UDP-GLUCURONIC ACID DECARBOXYLASE 1"/>
    <property type="match status" value="1"/>
</dbReference>
<proteinExistence type="predicted"/>
<sequence length="355" mass="38571">MGDVRQGVMVRLPDDDLSDVICRADRDLRALKGHKIFFTGGTGFIGVWMLEVLCQANRTLGLGVTVTVLTRDPDRFRQRFPHLMESGAITLVAGDVRSLEPDGHRYDSVIHAATDASAALNRDNPLQMADTIVEGTRRTLELARQSGAGKVLMMSSGGIYGKFAPDITHIREDSLCSPDPLDPYYTYSESKRMAELLCAIYSKQFGLQVPVARIFALAGPLLPLDTHFALGNFVGDALAGRTVRVGGDGTQVRSYLYAADLVVWLLAIMVRGQSARAYNVGSDQGITIGDLAQTVARLSPTPVSVHIAGQADASNPVSYYVPNVDRARRELGLDVSVSLEQAITRMIAWHRSKGL</sequence>
<keyword evidence="3" id="KW-0520">NAD</keyword>
<gene>
    <name evidence="6" type="primary">rfbB_7</name>
    <name evidence="6" type="ORF">GALL_253400</name>
</gene>
<dbReference type="Pfam" id="PF01370">
    <property type="entry name" value="Epimerase"/>
    <property type="match status" value="1"/>
</dbReference>
<reference evidence="6" key="1">
    <citation type="submission" date="2016-10" db="EMBL/GenBank/DDBJ databases">
        <title>Sequence of Gallionella enrichment culture.</title>
        <authorList>
            <person name="Poehlein A."/>
            <person name="Muehling M."/>
            <person name="Daniel R."/>
        </authorList>
    </citation>
    <scope>NUCLEOTIDE SEQUENCE</scope>
</reference>
<dbReference type="SUPFAM" id="SSF51735">
    <property type="entry name" value="NAD(P)-binding Rossmann-fold domains"/>
    <property type="match status" value="1"/>
</dbReference>
<dbReference type="AlphaFoldDB" id="A0A1J5RAA0"/>
<dbReference type="GO" id="GO:0048040">
    <property type="term" value="F:UDP-glucuronate decarboxylase activity"/>
    <property type="evidence" value="ECO:0007669"/>
    <property type="project" value="TreeGrafter"/>
</dbReference>
<evidence type="ECO:0000256" key="3">
    <source>
        <dbReference type="ARBA" id="ARBA00023027"/>
    </source>
</evidence>
<accession>A0A1J5RAA0</accession>
<evidence type="ECO:0000259" key="5">
    <source>
        <dbReference type="Pfam" id="PF01370"/>
    </source>
</evidence>
<protein>
    <submittedName>
        <fullName evidence="6">dTDP-glucose 4,6-dehydratase</fullName>
        <ecNumber evidence="6">4.2.1.46</ecNumber>
    </submittedName>
</protein>
<feature type="domain" description="NAD-dependent epimerase/dehydratase" evidence="5">
    <location>
        <begin position="37"/>
        <end position="281"/>
    </location>
</feature>
<dbReference type="GO" id="GO:0070403">
    <property type="term" value="F:NAD+ binding"/>
    <property type="evidence" value="ECO:0007669"/>
    <property type="project" value="InterPro"/>
</dbReference>
<evidence type="ECO:0000256" key="4">
    <source>
        <dbReference type="ARBA" id="ARBA00023239"/>
    </source>
</evidence>
<keyword evidence="4 6" id="KW-0456">Lyase</keyword>
<dbReference type="GO" id="GO:0008460">
    <property type="term" value="F:dTDP-glucose 4,6-dehydratase activity"/>
    <property type="evidence" value="ECO:0007669"/>
    <property type="project" value="UniProtKB-EC"/>
</dbReference>
<dbReference type="EMBL" id="MLJW01000224">
    <property type="protein sequence ID" value="OIQ92737.1"/>
    <property type="molecule type" value="Genomic_DNA"/>
</dbReference>
<evidence type="ECO:0000313" key="6">
    <source>
        <dbReference type="EMBL" id="OIQ92737.1"/>
    </source>
</evidence>
<evidence type="ECO:0000256" key="2">
    <source>
        <dbReference type="ARBA" id="ARBA00022793"/>
    </source>
</evidence>
<dbReference type="EC" id="4.2.1.46" evidence="6"/>
<comment type="cofactor">
    <cofactor evidence="1">
        <name>NAD(+)</name>
        <dbReference type="ChEBI" id="CHEBI:57540"/>
    </cofactor>
</comment>
<dbReference type="InterPro" id="IPR044516">
    <property type="entry name" value="UXS-like"/>
</dbReference>
<organism evidence="6">
    <name type="scientific">mine drainage metagenome</name>
    <dbReference type="NCBI Taxonomy" id="410659"/>
    <lineage>
        <taxon>unclassified sequences</taxon>
        <taxon>metagenomes</taxon>
        <taxon>ecological metagenomes</taxon>
    </lineage>
</organism>
<dbReference type="InterPro" id="IPR036291">
    <property type="entry name" value="NAD(P)-bd_dom_sf"/>
</dbReference>
<comment type="caution">
    <text evidence="6">The sequence shown here is derived from an EMBL/GenBank/DDBJ whole genome shotgun (WGS) entry which is preliminary data.</text>
</comment>
<dbReference type="GO" id="GO:0042732">
    <property type="term" value="P:D-xylose metabolic process"/>
    <property type="evidence" value="ECO:0007669"/>
    <property type="project" value="InterPro"/>
</dbReference>
<keyword evidence="2" id="KW-0210">Decarboxylase</keyword>
<name>A0A1J5RAA0_9ZZZZ</name>